<reference evidence="2" key="1">
    <citation type="submission" date="2021-12" db="EMBL/GenBank/DDBJ databases">
        <authorList>
            <person name="Ashraf S."/>
            <person name="Love H."/>
            <person name="Burton C."/>
            <person name="Carmichael S."/>
            <person name="Filipe A.D."/>
            <person name="Roddy S."/>
            <person name="Smollett K."/>
            <person name="Summers S."/>
            <person name="Tong L."/>
            <person name="Richards K.S."/>
            <person name="Thomson E.C."/>
        </authorList>
    </citation>
    <scope>NUCLEOTIDE SEQUENCE</scope>
    <source>
        <strain evidence="2">DAKAnD 4611</strain>
    </source>
</reference>
<dbReference type="Proteomes" id="UP001253361">
    <property type="component" value="Segment"/>
</dbReference>
<dbReference type="InterPro" id="IPR009441">
    <property type="entry name" value="P40_nucleoprot_BD-vir"/>
</dbReference>
<accession>A0A9E8DBT1</accession>
<name>A0A9E8DBT1_9MONO</name>
<dbReference type="Pfam" id="PF06407">
    <property type="entry name" value="BDV_P40"/>
    <property type="match status" value="1"/>
</dbReference>
<organism evidence="2 3">
    <name type="scientific">Toure nyavirus</name>
    <dbReference type="NCBI Taxonomy" id="2994001"/>
    <lineage>
        <taxon>Viruses</taxon>
        <taxon>Riboviria</taxon>
        <taxon>Orthornavirae</taxon>
        <taxon>Negarnaviricota</taxon>
        <taxon>Haploviricotina</taxon>
        <taxon>Monjiviricetes</taxon>
        <taxon>Mononegavirales</taxon>
        <taxon>Nyamiviridae</taxon>
        <taxon>Nyavirus</taxon>
    </lineage>
</organism>
<keyword evidence="2" id="KW-0946">Virion</keyword>
<dbReference type="Gene3D" id="1.10.3050.10">
    <property type="entry name" value="borna disease virus nucleoprotein, domain 2"/>
    <property type="match status" value="1"/>
</dbReference>
<protein>
    <submittedName>
        <fullName evidence="2">Nucleocapsid</fullName>
    </submittedName>
</protein>
<dbReference type="InterPro" id="IPR015970">
    <property type="entry name" value="P40_nucleoprot_sub2_BD-vir"/>
</dbReference>
<proteinExistence type="predicted"/>
<feature type="compositionally biased region" description="Acidic residues" evidence="1">
    <location>
        <begin position="364"/>
        <end position="373"/>
    </location>
</feature>
<evidence type="ECO:0000313" key="2">
    <source>
        <dbReference type="EMBL" id="UZH25295.1"/>
    </source>
</evidence>
<dbReference type="EMBL" id="OL774864">
    <property type="protein sequence ID" value="UZH25295.1"/>
    <property type="molecule type" value="Viral_cRNA"/>
</dbReference>
<dbReference type="GO" id="GO:0019013">
    <property type="term" value="C:viral nucleocapsid"/>
    <property type="evidence" value="ECO:0007669"/>
    <property type="project" value="UniProtKB-KW"/>
</dbReference>
<evidence type="ECO:0000313" key="3">
    <source>
        <dbReference type="Proteomes" id="UP001253361"/>
    </source>
</evidence>
<evidence type="ECO:0000256" key="1">
    <source>
        <dbReference type="SAM" id="MobiDB-lite"/>
    </source>
</evidence>
<sequence>MTSLREQLDQLYNHHIQGGAELSVVGVKRGPLYVKPLSAMAQNNSQKLTSTVEDDLIGLGISCAVRCLPDLLQHGGNSWEEIVTEVSNNNEVLVTDTQGQTKPAERTPLLLQVGAYLGMATLCYMVKPKTADNTEYMRSRWNTLLSTMGIINLLEQQDGLELKCMAIAEIDAKRLAASCLRPVIVRAIRDYEKEALPPIIKALLAQVQMVYEGYGMAMVQEMYQLAKGKPMRKVLLQSPVANEAAQFVAAYEALRDRYDEDFLYLGALGIQEESLHHKKYPNLYYAASALAQGENRLNAGMQYSTRPTSIDKEVLKKEALKTIQTGRKITDDVVEKLKALGHDISGLQAAEERSKRRKRRYLGSDEEEEEDME</sequence>
<keyword evidence="3" id="KW-1185">Reference proteome</keyword>
<keyword evidence="2" id="KW-0543">Viral nucleoprotein</keyword>
<feature type="region of interest" description="Disordered" evidence="1">
    <location>
        <begin position="348"/>
        <end position="373"/>
    </location>
</feature>